<comment type="pathway">
    <text evidence="1">Glycan metabolism; pectin degradation; 2-dehydro-3-deoxy-D-gluconate from pectin: step 1/5.</text>
</comment>
<proteinExistence type="predicted"/>
<dbReference type="InterPro" id="IPR011050">
    <property type="entry name" value="Pectin_lyase_fold/virulence"/>
</dbReference>
<keyword evidence="6" id="KW-1185">Reference proteome</keyword>
<dbReference type="Pfam" id="PF01095">
    <property type="entry name" value="Pectinesterase"/>
    <property type="match status" value="1"/>
</dbReference>
<keyword evidence="3" id="KW-0063">Aspartyl esterase</keyword>
<keyword evidence="2" id="KW-0378">Hydrolase</keyword>
<dbReference type="GO" id="GO:0045490">
    <property type="term" value="P:pectin catabolic process"/>
    <property type="evidence" value="ECO:0007669"/>
    <property type="project" value="UniProtKB-UniPathway"/>
</dbReference>
<dbReference type="InterPro" id="IPR000070">
    <property type="entry name" value="Pectinesterase_cat"/>
</dbReference>
<evidence type="ECO:0000313" key="5">
    <source>
        <dbReference type="EMBL" id="KAF0910414.1"/>
    </source>
</evidence>
<name>A0A6G1DE16_9ORYZ</name>
<reference evidence="5 6" key="1">
    <citation type="submission" date="2019-11" db="EMBL/GenBank/DDBJ databases">
        <title>Whole genome sequence of Oryza granulata.</title>
        <authorList>
            <person name="Li W."/>
        </authorList>
    </citation>
    <scope>NUCLEOTIDE SEQUENCE [LARGE SCALE GENOMIC DNA]</scope>
    <source>
        <strain evidence="6">cv. Menghai</strain>
        <tissue evidence="5">Leaf</tissue>
    </source>
</reference>
<dbReference type="Gene3D" id="2.160.20.10">
    <property type="entry name" value="Single-stranded right-handed beta-helix, Pectin lyase-like"/>
    <property type="match status" value="1"/>
</dbReference>
<evidence type="ECO:0000256" key="2">
    <source>
        <dbReference type="ARBA" id="ARBA00022801"/>
    </source>
</evidence>
<evidence type="ECO:0000313" key="6">
    <source>
        <dbReference type="Proteomes" id="UP000479710"/>
    </source>
</evidence>
<evidence type="ECO:0000256" key="1">
    <source>
        <dbReference type="ARBA" id="ARBA00005184"/>
    </source>
</evidence>
<dbReference type="GO" id="GO:0030599">
    <property type="term" value="F:pectinesterase activity"/>
    <property type="evidence" value="ECO:0007669"/>
    <property type="project" value="InterPro"/>
</dbReference>
<comment type="caution">
    <text evidence="5">The sequence shown here is derived from an EMBL/GenBank/DDBJ whole genome shotgun (WGS) entry which is preliminary data.</text>
</comment>
<dbReference type="SUPFAM" id="SSF51126">
    <property type="entry name" value="Pectin lyase-like"/>
    <property type="match status" value="1"/>
</dbReference>
<dbReference type="InterPro" id="IPR012334">
    <property type="entry name" value="Pectin_lyas_fold"/>
</dbReference>
<organism evidence="5 6">
    <name type="scientific">Oryza meyeriana var. granulata</name>
    <dbReference type="NCBI Taxonomy" id="110450"/>
    <lineage>
        <taxon>Eukaryota</taxon>
        <taxon>Viridiplantae</taxon>
        <taxon>Streptophyta</taxon>
        <taxon>Embryophyta</taxon>
        <taxon>Tracheophyta</taxon>
        <taxon>Spermatophyta</taxon>
        <taxon>Magnoliopsida</taxon>
        <taxon>Liliopsida</taxon>
        <taxon>Poales</taxon>
        <taxon>Poaceae</taxon>
        <taxon>BOP clade</taxon>
        <taxon>Oryzoideae</taxon>
        <taxon>Oryzeae</taxon>
        <taxon>Oryzinae</taxon>
        <taxon>Oryza</taxon>
        <taxon>Oryza meyeriana</taxon>
    </lineage>
</organism>
<feature type="domain" description="Pectinesterase catalytic" evidence="4">
    <location>
        <begin position="26"/>
        <end position="72"/>
    </location>
</feature>
<sequence length="86" mass="9917">MTRIDLWQHSGCYQVGALDSHVMVVVMRTVEYLEYTNRGPKANTSRRVKWDGFHVITAIESDRFIVDHFVDGSMLVPFDLSYTHGL</sequence>
<evidence type="ECO:0000256" key="3">
    <source>
        <dbReference type="ARBA" id="ARBA00023085"/>
    </source>
</evidence>
<dbReference type="Proteomes" id="UP000479710">
    <property type="component" value="Unassembled WGS sequence"/>
</dbReference>
<dbReference type="AlphaFoldDB" id="A0A6G1DE16"/>
<gene>
    <name evidence="5" type="ORF">E2562_002879</name>
</gene>
<evidence type="ECO:0000259" key="4">
    <source>
        <dbReference type="Pfam" id="PF01095"/>
    </source>
</evidence>
<dbReference type="GO" id="GO:0042545">
    <property type="term" value="P:cell wall modification"/>
    <property type="evidence" value="ECO:0007669"/>
    <property type="project" value="InterPro"/>
</dbReference>
<protein>
    <recommendedName>
        <fullName evidence="4">Pectinesterase catalytic domain-containing protein</fullName>
    </recommendedName>
</protein>
<accession>A0A6G1DE16</accession>
<dbReference type="OrthoDB" id="687918at2759"/>
<dbReference type="EMBL" id="SPHZ02000006">
    <property type="protein sequence ID" value="KAF0910414.1"/>
    <property type="molecule type" value="Genomic_DNA"/>
</dbReference>
<dbReference type="UniPathway" id="UPA00545">
    <property type="reaction ID" value="UER00823"/>
</dbReference>